<organism evidence="1 2">
    <name type="scientific">Microbacterium foliorum</name>
    <dbReference type="NCBI Taxonomy" id="104336"/>
    <lineage>
        <taxon>Bacteria</taxon>
        <taxon>Bacillati</taxon>
        <taxon>Actinomycetota</taxon>
        <taxon>Actinomycetes</taxon>
        <taxon>Micrococcales</taxon>
        <taxon>Microbacteriaceae</taxon>
        <taxon>Microbacterium</taxon>
    </lineage>
</organism>
<evidence type="ECO:0000313" key="1">
    <source>
        <dbReference type="EMBL" id="QDE35597.1"/>
    </source>
</evidence>
<name>A0A4Y5YS79_9MICO</name>
<dbReference type="EMBL" id="CP041040">
    <property type="protein sequence ID" value="QDE35597.1"/>
    <property type="molecule type" value="Genomic_DNA"/>
</dbReference>
<accession>A0A4Y5YS79</accession>
<dbReference type="RefSeq" id="WP_140037771.1">
    <property type="nucleotide sequence ID" value="NZ_CP041040.1"/>
</dbReference>
<dbReference type="OrthoDB" id="5068694at2"/>
<reference evidence="1 2" key="1">
    <citation type="submission" date="2019-06" db="EMBL/GenBank/DDBJ databases">
        <title>Complete genome of Microbacterium foliorum M2.</title>
        <authorList>
            <person name="Cao G."/>
        </authorList>
    </citation>
    <scope>NUCLEOTIDE SEQUENCE [LARGE SCALE GENOMIC DNA]</scope>
    <source>
        <strain evidence="1 2">M2</strain>
    </source>
</reference>
<proteinExistence type="predicted"/>
<gene>
    <name evidence="1" type="ORF">FIV50_12855</name>
</gene>
<dbReference type="Proteomes" id="UP000316125">
    <property type="component" value="Chromosome"/>
</dbReference>
<dbReference type="AlphaFoldDB" id="A0A4Y5YS79"/>
<evidence type="ECO:0000313" key="2">
    <source>
        <dbReference type="Proteomes" id="UP000316125"/>
    </source>
</evidence>
<protein>
    <submittedName>
        <fullName evidence="1">Uncharacterized protein</fullName>
    </submittedName>
</protein>
<sequence>MTNSDDNPSPWAEIIGPCYTAASLARVLSWAESDVAEAAASLTVLELRTIDDVLLYPAFQVWDGQLVPGLGDVLRVLSTGTKGRWTWAQWLHTRVDDESGEEAPSAIEQLLSGQLDDVLRDARHTAWAWSS</sequence>